<gene>
    <name evidence="5" type="ORF">EV677_2584</name>
</gene>
<dbReference type="InterPro" id="IPR013762">
    <property type="entry name" value="Integrase-like_cat_sf"/>
</dbReference>
<evidence type="ECO:0000313" key="6">
    <source>
        <dbReference type="Proteomes" id="UP000294737"/>
    </source>
</evidence>
<evidence type="ECO:0000313" key="5">
    <source>
        <dbReference type="EMBL" id="TDN88996.1"/>
    </source>
</evidence>
<dbReference type="PROSITE" id="PS51898">
    <property type="entry name" value="TYR_RECOMBINASE"/>
    <property type="match status" value="1"/>
</dbReference>
<sequence>MGETVANITERKGKYHVRVYRKEGAVCKSFILRKDALAWARQVESDIQSGRWRPPSANNAMTLKEALNRYSADVTVAKKGAAQETYVIQAIIRDRLSASPLLSIKPVDIASLRDRWLATLAPATVRRRLAILSHCFEIAHKEWAIEVTNPLLSIRKPTVSNGRNRRLLPGELEAVLKTSKSAELSPIAHLAVETAMRLSEIIQLQWCDVSLAKRFISLKDTKNGTGRVVPLSPEAVAILQRLQPRSEGALFRSNGAVISKAWRRALTGAYSLYKRQCVESGSALLAGYLSDLHFHDLRHEATSRLFERGVFGTMEVASITGHKTLQMLSRYTHLNATLLAERLAHSSNQSAVVADAVRKGDV</sequence>
<dbReference type="InterPro" id="IPR010998">
    <property type="entry name" value="Integrase_recombinase_N"/>
</dbReference>
<dbReference type="AlphaFoldDB" id="A0A4R6G3L2"/>
<dbReference type="Gene3D" id="1.10.150.130">
    <property type="match status" value="1"/>
</dbReference>
<dbReference type="PANTHER" id="PTHR30349">
    <property type="entry name" value="PHAGE INTEGRASE-RELATED"/>
    <property type="match status" value="1"/>
</dbReference>
<keyword evidence="1" id="KW-0229">DNA integration</keyword>
<protein>
    <submittedName>
        <fullName evidence="5">Site-specific recombinase XerD</fullName>
    </submittedName>
</protein>
<dbReference type="CDD" id="cd00796">
    <property type="entry name" value="INT_Rci_Hp1_C"/>
    <property type="match status" value="1"/>
</dbReference>
<dbReference type="Proteomes" id="UP000294737">
    <property type="component" value="Unassembled WGS sequence"/>
</dbReference>
<dbReference type="EMBL" id="SNWF01000006">
    <property type="protein sequence ID" value="TDN88996.1"/>
    <property type="molecule type" value="Genomic_DNA"/>
</dbReference>
<dbReference type="GO" id="GO:0006310">
    <property type="term" value="P:DNA recombination"/>
    <property type="evidence" value="ECO:0007669"/>
    <property type="project" value="UniProtKB-KW"/>
</dbReference>
<dbReference type="SUPFAM" id="SSF56349">
    <property type="entry name" value="DNA breaking-rejoining enzymes"/>
    <property type="match status" value="1"/>
</dbReference>
<dbReference type="InterPro" id="IPR002104">
    <property type="entry name" value="Integrase_catalytic"/>
</dbReference>
<dbReference type="OrthoDB" id="662444at2"/>
<dbReference type="GO" id="GO:0015074">
    <property type="term" value="P:DNA integration"/>
    <property type="evidence" value="ECO:0007669"/>
    <property type="project" value="UniProtKB-KW"/>
</dbReference>
<organism evidence="5 6">
    <name type="scientific">Herminiimonas fonticola</name>
    <dbReference type="NCBI Taxonomy" id="303380"/>
    <lineage>
        <taxon>Bacteria</taxon>
        <taxon>Pseudomonadati</taxon>
        <taxon>Pseudomonadota</taxon>
        <taxon>Betaproteobacteria</taxon>
        <taxon>Burkholderiales</taxon>
        <taxon>Oxalobacteraceae</taxon>
        <taxon>Herminiimonas</taxon>
    </lineage>
</organism>
<evidence type="ECO:0000256" key="2">
    <source>
        <dbReference type="ARBA" id="ARBA00023125"/>
    </source>
</evidence>
<comment type="caution">
    <text evidence="5">The sequence shown here is derived from an EMBL/GenBank/DDBJ whole genome shotgun (WGS) entry which is preliminary data.</text>
</comment>
<evidence type="ECO:0000259" key="4">
    <source>
        <dbReference type="PROSITE" id="PS51898"/>
    </source>
</evidence>
<keyword evidence="2" id="KW-0238">DNA-binding</keyword>
<dbReference type="Gene3D" id="1.10.443.10">
    <property type="entry name" value="Intergrase catalytic core"/>
    <property type="match status" value="1"/>
</dbReference>
<name>A0A4R6G3L2_9BURK</name>
<dbReference type="GO" id="GO:0003677">
    <property type="term" value="F:DNA binding"/>
    <property type="evidence" value="ECO:0007669"/>
    <property type="project" value="UniProtKB-KW"/>
</dbReference>
<dbReference type="Pfam" id="PF00589">
    <property type="entry name" value="Phage_integrase"/>
    <property type="match status" value="1"/>
</dbReference>
<accession>A0A4R6G3L2</accession>
<keyword evidence="6" id="KW-1185">Reference proteome</keyword>
<proteinExistence type="predicted"/>
<dbReference type="InterPro" id="IPR011010">
    <property type="entry name" value="DNA_brk_join_enz"/>
</dbReference>
<feature type="domain" description="Tyr recombinase" evidence="4">
    <location>
        <begin position="162"/>
        <end position="344"/>
    </location>
</feature>
<keyword evidence="3" id="KW-0233">DNA recombination</keyword>
<reference evidence="5 6" key="1">
    <citation type="submission" date="2019-03" db="EMBL/GenBank/DDBJ databases">
        <title>Genomic Encyclopedia of Type Strains, Phase IV (KMG-IV): sequencing the most valuable type-strain genomes for metagenomic binning, comparative biology and taxonomic classification.</title>
        <authorList>
            <person name="Goeker M."/>
        </authorList>
    </citation>
    <scope>NUCLEOTIDE SEQUENCE [LARGE SCALE GENOMIC DNA]</scope>
    <source>
        <strain evidence="5 6">DSM 18555</strain>
    </source>
</reference>
<evidence type="ECO:0000256" key="1">
    <source>
        <dbReference type="ARBA" id="ARBA00022908"/>
    </source>
</evidence>
<dbReference type="InterPro" id="IPR050090">
    <property type="entry name" value="Tyrosine_recombinase_XerCD"/>
</dbReference>
<evidence type="ECO:0000256" key="3">
    <source>
        <dbReference type="ARBA" id="ARBA00023172"/>
    </source>
</evidence>
<dbReference type="PANTHER" id="PTHR30349:SF94">
    <property type="entry name" value="INTEGRASE_RECOMBINASE HI_1414-RELATED"/>
    <property type="match status" value="1"/>
</dbReference>